<evidence type="ECO:0000256" key="6">
    <source>
        <dbReference type="SAM" id="MobiDB-lite"/>
    </source>
</evidence>
<gene>
    <name evidence="9" type="ORF">Cfor_01736</name>
</gene>
<dbReference type="AlphaFoldDB" id="A0A6L2Q6B2"/>
<dbReference type="OrthoDB" id="5960141at2759"/>
<dbReference type="PANTHER" id="PTHR13966:SF19">
    <property type="entry name" value="NUCLEASE EXOG, MITOCHONDRIAL"/>
    <property type="match status" value="1"/>
</dbReference>
<evidence type="ECO:0000256" key="2">
    <source>
        <dbReference type="ARBA" id="ARBA00022722"/>
    </source>
</evidence>
<dbReference type="InterPro" id="IPR044925">
    <property type="entry name" value="His-Me_finger_sf"/>
</dbReference>
<evidence type="ECO:0000259" key="8">
    <source>
        <dbReference type="SMART" id="SM00892"/>
    </source>
</evidence>
<name>A0A6L2Q6B2_COPFO</name>
<dbReference type="Proteomes" id="UP000502823">
    <property type="component" value="Unassembled WGS sequence"/>
</dbReference>
<dbReference type="GO" id="GO:0005743">
    <property type="term" value="C:mitochondrial inner membrane"/>
    <property type="evidence" value="ECO:0007669"/>
    <property type="project" value="TreeGrafter"/>
</dbReference>
<feature type="active site" description="Proton acceptor" evidence="4">
    <location>
        <position position="228"/>
    </location>
</feature>
<keyword evidence="10" id="KW-1185">Reference proteome</keyword>
<feature type="domain" description="DNA/RNA non-specific endonuclease/pyrophosphatase/phosphodiesterase" evidence="8">
    <location>
        <begin position="200"/>
        <end position="383"/>
    </location>
</feature>
<feature type="compositionally biased region" description="Basic and acidic residues" evidence="6">
    <location>
        <begin position="9"/>
        <end position="21"/>
    </location>
</feature>
<feature type="binding site" evidence="5">
    <location>
        <position position="258"/>
    </location>
    <ligand>
        <name>Mg(2+)</name>
        <dbReference type="ChEBI" id="CHEBI:18420"/>
        <note>catalytic</note>
    </ligand>
</feature>
<proteinExistence type="inferred from homology"/>
<comment type="caution">
    <text evidence="9">The sequence shown here is derived from an EMBL/GenBank/DDBJ whole genome shotgun (WGS) entry which is preliminary data.</text>
</comment>
<dbReference type="InterPro" id="IPR001604">
    <property type="entry name" value="Endo_G_ENPP1-like_dom"/>
</dbReference>
<dbReference type="Gene3D" id="3.40.570.10">
    <property type="entry name" value="Extracellular Endonuclease, subunit A"/>
    <property type="match status" value="2"/>
</dbReference>
<dbReference type="GO" id="GO:0006309">
    <property type="term" value="P:apoptotic DNA fragmentation"/>
    <property type="evidence" value="ECO:0007669"/>
    <property type="project" value="TreeGrafter"/>
</dbReference>
<reference evidence="10" key="1">
    <citation type="submission" date="2020-01" db="EMBL/GenBank/DDBJ databases">
        <title>Draft genome sequence of the Termite Coptotermes fromosanus.</title>
        <authorList>
            <person name="Itakura S."/>
            <person name="Yosikawa Y."/>
            <person name="Umezawa K."/>
        </authorList>
    </citation>
    <scope>NUCLEOTIDE SEQUENCE [LARGE SCALE GENOMIC DNA]</scope>
</reference>
<evidence type="ECO:0000256" key="3">
    <source>
        <dbReference type="ARBA" id="ARBA00022759"/>
    </source>
</evidence>
<keyword evidence="5" id="KW-0479">Metal-binding</keyword>
<feature type="domain" description="DNA/RNA non-specific endonuclease/pyrophosphatase/phosphodiesterase" evidence="8">
    <location>
        <begin position="3"/>
        <end position="199"/>
    </location>
</feature>
<dbReference type="GO" id="GO:0005634">
    <property type="term" value="C:nucleus"/>
    <property type="evidence" value="ECO:0007669"/>
    <property type="project" value="TreeGrafter"/>
</dbReference>
<evidence type="ECO:0000256" key="5">
    <source>
        <dbReference type="PIRSR" id="PIRSR640255-2"/>
    </source>
</evidence>
<evidence type="ECO:0000313" key="9">
    <source>
        <dbReference type="EMBL" id="GFG38325.1"/>
    </source>
</evidence>
<dbReference type="FunFam" id="3.40.570.10:FF:000007">
    <property type="entry name" value="Alkaline nuclease"/>
    <property type="match status" value="2"/>
</dbReference>
<feature type="region of interest" description="Disordered" evidence="6">
    <location>
        <begin position="1"/>
        <end position="24"/>
    </location>
</feature>
<organism evidence="9 10">
    <name type="scientific">Coptotermes formosanus</name>
    <name type="common">Formosan subterranean termite</name>
    <dbReference type="NCBI Taxonomy" id="36987"/>
    <lineage>
        <taxon>Eukaryota</taxon>
        <taxon>Metazoa</taxon>
        <taxon>Ecdysozoa</taxon>
        <taxon>Arthropoda</taxon>
        <taxon>Hexapoda</taxon>
        <taxon>Insecta</taxon>
        <taxon>Pterygota</taxon>
        <taxon>Neoptera</taxon>
        <taxon>Polyneoptera</taxon>
        <taxon>Dictyoptera</taxon>
        <taxon>Blattodea</taxon>
        <taxon>Blattoidea</taxon>
        <taxon>Termitoidae</taxon>
        <taxon>Rhinotermitidae</taxon>
        <taxon>Coptotermes</taxon>
    </lineage>
</organism>
<dbReference type="PANTHER" id="PTHR13966">
    <property type="entry name" value="ENDONUCLEASE RELATED"/>
    <property type="match status" value="1"/>
</dbReference>
<protein>
    <recommendedName>
        <fullName evidence="11">DNA/RNA non-specific endonuclease domain-containing protein</fullName>
    </recommendedName>
</protein>
<dbReference type="GO" id="GO:0003676">
    <property type="term" value="F:nucleic acid binding"/>
    <property type="evidence" value="ECO:0007669"/>
    <property type="project" value="InterPro"/>
</dbReference>
<feature type="domain" description="ENPP1-3/EXOG-like endonuclease/phosphodiesterase" evidence="7">
    <location>
        <begin position="163"/>
        <end position="359"/>
    </location>
</feature>
<dbReference type="SUPFAM" id="SSF54060">
    <property type="entry name" value="His-Me finger endonucleases"/>
    <property type="match status" value="2"/>
</dbReference>
<dbReference type="InterPro" id="IPR040255">
    <property type="entry name" value="Non-specific_endonuclease"/>
</dbReference>
<sequence>MRVRTVKNLGERDGGKTEPRFEPGTSQMRGVAMKFADDFIMRGHYSPKTDFVYGNQQRATFHYVNVGPQWQTFNAGNWDSVETSVRTYADKNKLDLDVYTGTYGILTFPDVNGVETELYLYVDKNNNKAIPVPKLFWKAVYDPNSQAGIVIVGINNPYLSGPQGDYVLCNDVCSNISWLRWDQKNITKGYLYCCDVNDFRATVSTLPEFTLGDQYIAETSDYYLARGHNAAKADFVYGSQHRATFHFVNVAPQWQTFNGGNWETVESSVRAYADKKKLDLDVYTGTYGILTFPDVNGVETELYLYVDNNNNKAIPVPKLYWKAVYDPKSQAGVVFVGINNPYLSNPQGDYLICNDVSSEISWLEWEPKDIKRGYSYCCIVDDFRSTVKTLPQFTECSKCQYFCVEHTTECFLLLQQNTSLEQTLQRYEPADSALFLNPRVEMAIYFSFFRQQIQIFEYSRIQ</sequence>
<dbReference type="InParanoid" id="A0A6L2Q6B2"/>
<dbReference type="GO" id="GO:0004521">
    <property type="term" value="F:RNA endonuclease activity"/>
    <property type="evidence" value="ECO:0007669"/>
    <property type="project" value="TreeGrafter"/>
</dbReference>
<comment type="similarity">
    <text evidence="1">Belongs to the DNA/RNA non-specific endonuclease family.</text>
</comment>
<evidence type="ECO:0000259" key="7">
    <source>
        <dbReference type="SMART" id="SM00477"/>
    </source>
</evidence>
<evidence type="ECO:0008006" key="11">
    <source>
        <dbReference type="Google" id="ProtNLM"/>
    </source>
</evidence>
<keyword evidence="3" id="KW-0378">Hydrolase</keyword>
<dbReference type="GO" id="GO:0000014">
    <property type="term" value="F:single-stranded DNA endodeoxyribonuclease activity"/>
    <property type="evidence" value="ECO:0007669"/>
    <property type="project" value="TreeGrafter"/>
</dbReference>
<evidence type="ECO:0000256" key="4">
    <source>
        <dbReference type="PIRSR" id="PIRSR640255-1"/>
    </source>
</evidence>
<dbReference type="InterPro" id="IPR044929">
    <property type="entry name" value="DNA/RNA_non-sp_Endonuclease_sf"/>
</dbReference>
<evidence type="ECO:0000313" key="10">
    <source>
        <dbReference type="Proteomes" id="UP000502823"/>
    </source>
</evidence>
<accession>A0A6L2Q6B2</accession>
<evidence type="ECO:0000256" key="1">
    <source>
        <dbReference type="ARBA" id="ARBA00010052"/>
    </source>
</evidence>
<dbReference type="SMART" id="SM00892">
    <property type="entry name" value="Endonuclease_NS"/>
    <property type="match status" value="2"/>
</dbReference>
<keyword evidence="2" id="KW-0540">Nuclease</keyword>
<dbReference type="InterPro" id="IPR020821">
    <property type="entry name" value="ENPP1-3/EXOG-like_nuc-like"/>
</dbReference>
<dbReference type="EMBL" id="BLKM01000767">
    <property type="protein sequence ID" value="GFG38325.1"/>
    <property type="molecule type" value="Genomic_DNA"/>
</dbReference>
<dbReference type="Pfam" id="PF01223">
    <property type="entry name" value="Endonuclease_NS"/>
    <property type="match status" value="2"/>
</dbReference>
<dbReference type="CDD" id="cd00091">
    <property type="entry name" value="NUC"/>
    <property type="match status" value="1"/>
</dbReference>
<keyword evidence="3" id="KW-0255">Endonuclease</keyword>
<dbReference type="SMART" id="SM00477">
    <property type="entry name" value="NUC"/>
    <property type="match status" value="1"/>
</dbReference>
<dbReference type="GO" id="GO:0046872">
    <property type="term" value="F:metal ion binding"/>
    <property type="evidence" value="ECO:0007669"/>
    <property type="project" value="UniProtKB-KW"/>
</dbReference>